<dbReference type="SMART" id="SM00849">
    <property type="entry name" value="Lactamase_B"/>
    <property type="match status" value="1"/>
</dbReference>
<dbReference type="InterPro" id="IPR022712">
    <property type="entry name" value="Beta_Casp"/>
</dbReference>
<dbReference type="InterPro" id="IPR011108">
    <property type="entry name" value="RMMBL"/>
</dbReference>
<reference evidence="5" key="1">
    <citation type="submission" date="2015-05" db="EMBL/GenBank/DDBJ databases">
        <authorList>
            <consortium name="Pathogen Informatics"/>
        </authorList>
    </citation>
    <scope>NUCLEOTIDE SEQUENCE [LARGE SCALE GENOMIC DNA]</scope>
    <source>
        <strain evidence="5">T1-815</strain>
    </source>
</reference>
<keyword evidence="4" id="KW-0540">Nuclease</keyword>
<evidence type="ECO:0000259" key="3">
    <source>
        <dbReference type="SMART" id="SM01027"/>
    </source>
</evidence>
<dbReference type="AlphaFoldDB" id="A0A0M6WMS9"/>
<dbReference type="EMBL" id="CVRQ01000020">
    <property type="protein sequence ID" value="CRL38090.1"/>
    <property type="molecule type" value="Genomic_DNA"/>
</dbReference>
<dbReference type="PANTHER" id="PTHR11203:SF37">
    <property type="entry name" value="INTEGRATOR COMPLEX SUBUNIT 11"/>
    <property type="match status" value="1"/>
</dbReference>
<organism evidence="4 5">
    <name type="scientific">Agathobacter rectalis</name>
    <dbReference type="NCBI Taxonomy" id="39491"/>
    <lineage>
        <taxon>Bacteria</taxon>
        <taxon>Bacillati</taxon>
        <taxon>Bacillota</taxon>
        <taxon>Clostridia</taxon>
        <taxon>Lachnospirales</taxon>
        <taxon>Lachnospiraceae</taxon>
        <taxon>Agathobacter</taxon>
    </lineage>
</organism>
<feature type="domain" description="Metallo-beta-lactamase" evidence="2">
    <location>
        <begin position="13"/>
        <end position="245"/>
    </location>
</feature>
<dbReference type="RefSeq" id="WP_055061896.1">
    <property type="nucleotide sequence ID" value="NZ_CVRQ01000020.1"/>
</dbReference>
<dbReference type="Pfam" id="PF07521">
    <property type="entry name" value="RMMBL"/>
    <property type="match status" value="1"/>
</dbReference>
<dbReference type="InterPro" id="IPR001279">
    <property type="entry name" value="Metallo-B-lactamas"/>
</dbReference>
<dbReference type="GO" id="GO:0004521">
    <property type="term" value="F:RNA endonuclease activity"/>
    <property type="evidence" value="ECO:0007669"/>
    <property type="project" value="TreeGrafter"/>
</dbReference>
<keyword evidence="1" id="KW-0378">Hydrolase</keyword>
<feature type="domain" description="Beta-Casp" evidence="3">
    <location>
        <begin position="250"/>
        <end position="379"/>
    </location>
</feature>
<dbReference type="Pfam" id="PF10996">
    <property type="entry name" value="Beta-Casp"/>
    <property type="match status" value="1"/>
</dbReference>
<name>A0A0M6WMS9_9FIRM</name>
<dbReference type="Pfam" id="PF00753">
    <property type="entry name" value="Lactamase_B"/>
    <property type="match status" value="1"/>
</dbReference>
<keyword evidence="4" id="KW-0269">Exonuclease</keyword>
<dbReference type="GO" id="GO:0004527">
    <property type="term" value="F:exonuclease activity"/>
    <property type="evidence" value="ECO:0007669"/>
    <property type="project" value="UniProtKB-KW"/>
</dbReference>
<proteinExistence type="predicted"/>
<dbReference type="SMART" id="SM01027">
    <property type="entry name" value="Beta-Casp"/>
    <property type="match status" value="1"/>
</dbReference>
<dbReference type="PANTHER" id="PTHR11203">
    <property type="entry name" value="CLEAVAGE AND POLYADENYLATION SPECIFICITY FACTOR FAMILY MEMBER"/>
    <property type="match status" value="1"/>
</dbReference>
<dbReference type="Gene3D" id="3.40.50.10890">
    <property type="match status" value="1"/>
</dbReference>
<evidence type="ECO:0000313" key="4">
    <source>
        <dbReference type="EMBL" id="CRL38090.1"/>
    </source>
</evidence>
<protein>
    <submittedName>
        <fullName evidence="4">Putative exonuclease of the beta-lactamase fold involved in RNA processing</fullName>
    </submittedName>
</protein>
<evidence type="ECO:0000256" key="1">
    <source>
        <dbReference type="ARBA" id="ARBA00022801"/>
    </source>
</evidence>
<dbReference type="Proteomes" id="UP000049472">
    <property type="component" value="Unassembled WGS sequence"/>
</dbReference>
<dbReference type="Gene3D" id="3.60.15.10">
    <property type="entry name" value="Ribonuclease Z/Hydroxyacylglutathione hydrolase-like"/>
    <property type="match status" value="1"/>
</dbReference>
<sequence>MVLEFIGADREVTGSCHYLTFGDTHVLIDCGMEQGADLYVNQEIPVNPSLIDYVFVTHAHIDHSGLLPLIYNHGFRGTIFATKATTDLCNIMLKDSAHIQEFEAEWKNRKARRAGRPEVTPMYNVEDAQNVMQHFTPCDYNSVYEICPGLKVRFVDAGHLLGSSSIEMWVTEENVTKKIVFSGDIGNHNRPLIKDPQYVDSADYVVMESTYGDRLHDTPPDYAVELAKVINATFTRGGNLVIPAFSVGRTQEMLYFIRRIKTENLLPEHPNFEVYIDSPLAVEATNVFHENISDCFDEEAMELISAGINPIKFPGLRVAVSSDESKMINFDKKPKVIISASGMCEAGRIRHHLKHNLWRSDSTVLFVGYQVPGTLGYALLNGAKKVKLFGEEIEVRASIVNLPGISGHADKNQLTEWLGAIKNKPEHVFIVHGEESTAEYFANHVHETFGYDAVAPYSGDAYDLITNQKVADGSRKLVEKKASYGMASREKTIFDRLVAAGQRLVSVIQKCQGMANKDLSKFADQINALCDKWDR</sequence>
<dbReference type="CDD" id="cd16295">
    <property type="entry name" value="TTHA0252-CPSF-like_MBL-fold"/>
    <property type="match status" value="1"/>
</dbReference>
<dbReference type="InterPro" id="IPR036866">
    <property type="entry name" value="RibonucZ/Hydroxyglut_hydro"/>
</dbReference>
<dbReference type="InterPro" id="IPR050698">
    <property type="entry name" value="MBL"/>
</dbReference>
<dbReference type="SUPFAM" id="SSF56281">
    <property type="entry name" value="Metallo-hydrolase/oxidoreductase"/>
    <property type="match status" value="1"/>
</dbReference>
<keyword evidence="5" id="KW-1185">Reference proteome</keyword>
<gene>
    <name evidence="4" type="ORF">T1815_17401</name>
</gene>
<evidence type="ECO:0000313" key="5">
    <source>
        <dbReference type="Proteomes" id="UP000049472"/>
    </source>
</evidence>
<accession>A0A0M6WMS9</accession>
<evidence type="ECO:0000259" key="2">
    <source>
        <dbReference type="SMART" id="SM00849"/>
    </source>
</evidence>